<dbReference type="Proteomes" id="UP000000560">
    <property type="component" value="Chromosome VII"/>
</dbReference>
<dbReference type="RefSeq" id="XP_682275.1">
    <property type="nucleotide sequence ID" value="XM_677183.1"/>
</dbReference>
<dbReference type="HOGENOM" id="CLU_099165_0_0_1"/>
<sequence>MKVFNAILILYTLLPSLAIAQSPIDAALAQFQQLNDRIDSAQRSINAYNGGVLLALPVANSLYSAHTAATTARQSLTALDPLSPEDSQRALDAYNEVHPRLLATLAAGRDKAQVFRDAGVGYVAQGMISNLYNEKNRFEAALRDKIYPGYFQNDLAEAVDHAFQGTLAQFY</sequence>
<dbReference type="InterPro" id="IPR021054">
    <property type="entry name" value="Cell_wall_mannoprotein_1"/>
</dbReference>
<evidence type="ECO:0000313" key="2">
    <source>
        <dbReference type="EMBL" id="CBF84475.1"/>
    </source>
</evidence>
<evidence type="ECO:0000256" key="1">
    <source>
        <dbReference type="SAM" id="SignalP"/>
    </source>
</evidence>
<dbReference type="EMBL" id="BN001307">
    <property type="protein sequence ID" value="CBF84475.1"/>
    <property type="molecule type" value="Genomic_DNA"/>
</dbReference>
<dbReference type="OrthoDB" id="4441576at2759"/>
<accession>Q5ARS4</accession>
<reference evidence="3" key="2">
    <citation type="journal article" date="2009" name="Fungal Genet. Biol.">
        <title>The 2008 update of the Aspergillus nidulans genome annotation: a community effort.</title>
        <authorList>
            <person name="Wortman J.R."/>
            <person name="Gilsenan J.M."/>
            <person name="Joardar V."/>
            <person name="Deegan J."/>
            <person name="Clutterbuck J."/>
            <person name="Andersen M.R."/>
            <person name="Archer D."/>
            <person name="Bencina M."/>
            <person name="Braus G."/>
            <person name="Coutinho P."/>
            <person name="von Dohren H."/>
            <person name="Doonan J."/>
            <person name="Driessen A.J."/>
            <person name="Durek P."/>
            <person name="Espeso E."/>
            <person name="Fekete E."/>
            <person name="Flipphi M."/>
            <person name="Estrada C.G."/>
            <person name="Geysens S."/>
            <person name="Goldman G."/>
            <person name="de Groot P.W."/>
            <person name="Hansen K."/>
            <person name="Harris S.D."/>
            <person name="Heinekamp T."/>
            <person name="Helmstaedt K."/>
            <person name="Henrissat B."/>
            <person name="Hofmann G."/>
            <person name="Homan T."/>
            <person name="Horio T."/>
            <person name="Horiuchi H."/>
            <person name="James S."/>
            <person name="Jones M."/>
            <person name="Karaffa L."/>
            <person name="Karanyi Z."/>
            <person name="Kato M."/>
            <person name="Keller N."/>
            <person name="Kelly D.E."/>
            <person name="Kiel J.A."/>
            <person name="Kim J.M."/>
            <person name="van der Klei I.J."/>
            <person name="Klis F.M."/>
            <person name="Kovalchuk A."/>
            <person name="Krasevec N."/>
            <person name="Kubicek C.P."/>
            <person name="Liu B."/>
            <person name="Maccabe A."/>
            <person name="Meyer V."/>
            <person name="Mirabito P."/>
            <person name="Miskei M."/>
            <person name="Mos M."/>
            <person name="Mullins J."/>
            <person name="Nelson D.R."/>
            <person name="Nielsen J."/>
            <person name="Oakley B.R."/>
            <person name="Osmani S.A."/>
            <person name="Pakula T."/>
            <person name="Paszewski A."/>
            <person name="Paulsen I."/>
            <person name="Pilsyk S."/>
            <person name="Pocsi I."/>
            <person name="Punt P.J."/>
            <person name="Ram A.F."/>
            <person name="Ren Q."/>
            <person name="Robellet X."/>
            <person name="Robson G."/>
            <person name="Seiboth B."/>
            <person name="van Solingen P."/>
            <person name="Specht T."/>
            <person name="Sun J."/>
            <person name="Taheri-Talesh N."/>
            <person name="Takeshita N."/>
            <person name="Ussery D."/>
            <person name="vanKuyk P.A."/>
            <person name="Visser H."/>
            <person name="van de Vondervoort P.J."/>
            <person name="de Vries R.P."/>
            <person name="Walton J."/>
            <person name="Xiang X."/>
            <person name="Xiong Y."/>
            <person name="Zeng A.P."/>
            <person name="Brandt B.W."/>
            <person name="Cornell M.J."/>
            <person name="van den Hondel C.A."/>
            <person name="Visser J."/>
            <person name="Oliver S.G."/>
            <person name="Turner G."/>
        </authorList>
    </citation>
    <scope>GENOME REANNOTATION</scope>
    <source>
        <strain evidence="3">FGSC A4 / ATCC 38163 / CBS 112.46 / NRRL 194 / M139</strain>
    </source>
</reference>
<dbReference type="VEuPathDB" id="FungiDB:AN9006"/>
<dbReference type="PANTHER" id="PTHR38123:SF3">
    <property type="entry name" value="ANTIGENIC CELL WALL GALACTOMANNOPROTEIN"/>
    <property type="match status" value="1"/>
</dbReference>
<feature type="signal peptide" evidence="1">
    <location>
        <begin position="1"/>
        <end position="20"/>
    </location>
</feature>
<dbReference type="OMA" id="HTSIQGP"/>
<accession>C8VKZ5</accession>
<dbReference type="Pfam" id="PF12296">
    <property type="entry name" value="HsbA"/>
    <property type="match status" value="1"/>
</dbReference>
<dbReference type="KEGG" id="ani:ANIA_09006"/>
<reference evidence="3" key="1">
    <citation type="journal article" date="2005" name="Nature">
        <title>Sequencing of Aspergillus nidulans and comparative analysis with A. fumigatus and A. oryzae.</title>
        <authorList>
            <person name="Galagan J.E."/>
            <person name="Calvo S.E."/>
            <person name="Cuomo C."/>
            <person name="Ma L.J."/>
            <person name="Wortman J.R."/>
            <person name="Batzoglou S."/>
            <person name="Lee S.I."/>
            <person name="Basturkmen M."/>
            <person name="Spevak C.C."/>
            <person name="Clutterbuck J."/>
            <person name="Kapitonov V."/>
            <person name="Jurka J."/>
            <person name="Scazzocchio C."/>
            <person name="Farman M."/>
            <person name="Butler J."/>
            <person name="Purcell S."/>
            <person name="Harris S."/>
            <person name="Braus G.H."/>
            <person name="Draht O."/>
            <person name="Busch S."/>
            <person name="D'Enfert C."/>
            <person name="Bouchier C."/>
            <person name="Goldman G.H."/>
            <person name="Bell-Pedersen D."/>
            <person name="Griffiths-Jones S."/>
            <person name="Doonan J.H."/>
            <person name="Yu J."/>
            <person name="Vienken K."/>
            <person name="Pain A."/>
            <person name="Freitag M."/>
            <person name="Selker E.U."/>
            <person name="Archer D.B."/>
            <person name="Penalva M.A."/>
            <person name="Oakley B.R."/>
            <person name="Momany M."/>
            <person name="Tanaka T."/>
            <person name="Kumagai T."/>
            <person name="Asai K."/>
            <person name="Machida M."/>
            <person name="Nierman W.C."/>
            <person name="Denning D.W."/>
            <person name="Caddick M."/>
            <person name="Hynes M."/>
            <person name="Paoletti M."/>
            <person name="Fischer R."/>
            <person name="Miller B."/>
            <person name="Dyer P."/>
            <person name="Sachs M.S."/>
            <person name="Osmani S.A."/>
            <person name="Birren B.W."/>
        </authorList>
    </citation>
    <scope>NUCLEOTIDE SEQUENCE [LARGE SCALE GENOMIC DNA]</scope>
    <source>
        <strain evidence="3">FGSC A4 / ATCC 38163 / CBS 112.46 / NRRL 194 / M139</strain>
    </source>
</reference>
<proteinExistence type="predicted"/>
<dbReference type="AlphaFoldDB" id="Q5ARS4"/>
<feature type="chain" id="PRO_5010208608" evidence="1">
    <location>
        <begin position="21"/>
        <end position="171"/>
    </location>
</feature>
<name>Q5ARS4_EMENI</name>
<keyword evidence="1" id="KW-0732">Signal</keyword>
<dbReference type="PANTHER" id="PTHR38123">
    <property type="entry name" value="CELL WALL SERINE-THREONINE-RICH GALACTOMANNOPROTEIN MP1 (AFU_ORTHOLOGUE AFUA_4G03240)"/>
    <property type="match status" value="1"/>
</dbReference>
<dbReference type="GO" id="GO:0005576">
    <property type="term" value="C:extracellular region"/>
    <property type="evidence" value="ECO:0000318"/>
    <property type="project" value="GO_Central"/>
</dbReference>
<gene>
    <name evidence="2" type="ORF">ANIA_09006</name>
</gene>
<organism evidence="2 3">
    <name type="scientific">Emericella nidulans (strain FGSC A4 / ATCC 38163 / CBS 112.46 / NRRL 194 / M139)</name>
    <name type="common">Aspergillus nidulans</name>
    <dbReference type="NCBI Taxonomy" id="227321"/>
    <lineage>
        <taxon>Eukaryota</taxon>
        <taxon>Fungi</taxon>
        <taxon>Dikarya</taxon>
        <taxon>Ascomycota</taxon>
        <taxon>Pezizomycotina</taxon>
        <taxon>Eurotiomycetes</taxon>
        <taxon>Eurotiomycetidae</taxon>
        <taxon>Eurotiales</taxon>
        <taxon>Aspergillaceae</taxon>
        <taxon>Aspergillus</taxon>
        <taxon>Aspergillus subgen. Nidulantes</taxon>
    </lineage>
</organism>
<protein>
    <submittedName>
        <fullName evidence="2">Uncharacterized protein</fullName>
    </submittedName>
</protein>
<dbReference type="InParanoid" id="Q5ARS4"/>
<keyword evidence="3" id="KW-1185">Reference proteome</keyword>
<dbReference type="GeneID" id="2868260"/>
<evidence type="ECO:0000313" key="3">
    <source>
        <dbReference type="Proteomes" id="UP000000560"/>
    </source>
</evidence>